<name>A0A319CW90_9EURO</name>
<dbReference type="AlphaFoldDB" id="A0A319CW90"/>
<organism evidence="1 2">
    <name type="scientific">Aspergillus uvarum CBS 121591</name>
    <dbReference type="NCBI Taxonomy" id="1448315"/>
    <lineage>
        <taxon>Eukaryota</taxon>
        <taxon>Fungi</taxon>
        <taxon>Dikarya</taxon>
        <taxon>Ascomycota</taxon>
        <taxon>Pezizomycotina</taxon>
        <taxon>Eurotiomycetes</taxon>
        <taxon>Eurotiomycetidae</taxon>
        <taxon>Eurotiales</taxon>
        <taxon>Aspergillaceae</taxon>
        <taxon>Aspergillus</taxon>
        <taxon>Aspergillus subgen. Circumdati</taxon>
    </lineage>
</organism>
<dbReference type="VEuPathDB" id="FungiDB:BO82DRAFT_397340"/>
<dbReference type="EMBL" id="KZ821675">
    <property type="protein sequence ID" value="PYH86767.1"/>
    <property type="molecule type" value="Genomic_DNA"/>
</dbReference>
<proteinExistence type="predicted"/>
<protein>
    <submittedName>
        <fullName evidence="1">Uncharacterized protein</fullName>
    </submittedName>
</protein>
<accession>A0A319CW90</accession>
<gene>
    <name evidence="1" type="ORF">BO82DRAFT_397340</name>
</gene>
<dbReference type="OrthoDB" id="2520703at2759"/>
<dbReference type="Proteomes" id="UP000248340">
    <property type="component" value="Unassembled WGS sequence"/>
</dbReference>
<reference evidence="1 2" key="1">
    <citation type="submission" date="2016-12" db="EMBL/GenBank/DDBJ databases">
        <title>The genomes of Aspergillus section Nigri reveals drivers in fungal speciation.</title>
        <authorList>
            <consortium name="DOE Joint Genome Institute"/>
            <person name="Vesth T.C."/>
            <person name="Nybo J."/>
            <person name="Theobald S."/>
            <person name="Brandl J."/>
            <person name="Frisvad J.C."/>
            <person name="Nielsen K.F."/>
            <person name="Lyhne E.K."/>
            <person name="Kogle M.E."/>
            <person name="Kuo A."/>
            <person name="Riley R."/>
            <person name="Clum A."/>
            <person name="Nolan M."/>
            <person name="Lipzen A."/>
            <person name="Salamov A."/>
            <person name="Henrissat B."/>
            <person name="Wiebenga A."/>
            <person name="De Vries R.P."/>
            <person name="Grigoriev I.V."/>
            <person name="Mortensen U.H."/>
            <person name="Andersen M.R."/>
            <person name="Baker S.E."/>
        </authorList>
    </citation>
    <scope>NUCLEOTIDE SEQUENCE [LARGE SCALE GENOMIC DNA]</scope>
    <source>
        <strain evidence="1 2">CBS 121591</strain>
    </source>
</reference>
<keyword evidence="2" id="KW-1185">Reference proteome</keyword>
<dbReference type="GeneID" id="37141664"/>
<evidence type="ECO:0000313" key="1">
    <source>
        <dbReference type="EMBL" id="PYH86767.1"/>
    </source>
</evidence>
<sequence length="291" mass="33233">MRLWHNAQLARKVHHLHICWQECGMSGSSGDEKEPETVAFIDAALDEIFGSDAPLDRTRDEWEHHLLARCQKAWAGVLLVRLSHLQRLVVSYEQSDLIADILRQAAQRQQPFHRTSPFPHLVEINAYAQGRLYWIDSDLLTSFFYFPAVRRVNAFAVAETSAAPESLAVLHESRPVQSIAVANVVHFPGMLDWLAASLDLEHIALKIAVHPADHYWNLPPTKRFHAPTFRQALLPFAETLRLPASLESLNQIQLYVIYIDEDRLAVLRTECESAGIDLKVEEQQEEAWEHN</sequence>
<dbReference type="RefSeq" id="XP_025496967.1">
    <property type="nucleotide sequence ID" value="XM_025638922.1"/>
</dbReference>
<evidence type="ECO:0000313" key="2">
    <source>
        <dbReference type="Proteomes" id="UP000248340"/>
    </source>
</evidence>